<dbReference type="PROSITE" id="PS51459">
    <property type="entry name" value="FIDO"/>
    <property type="match status" value="1"/>
</dbReference>
<protein>
    <recommendedName>
        <fullName evidence="2">Fido domain-containing protein</fullName>
    </recommendedName>
</protein>
<feature type="region of interest" description="Disordered" evidence="1">
    <location>
        <begin position="1"/>
        <end position="31"/>
    </location>
</feature>
<dbReference type="InterPro" id="IPR036597">
    <property type="entry name" value="Fido-like_dom_sf"/>
</dbReference>
<organism evidence="3 4">
    <name type="scientific">Endozoicomonas lisbonensis</name>
    <dbReference type="NCBI Taxonomy" id="3120522"/>
    <lineage>
        <taxon>Bacteria</taxon>
        <taxon>Pseudomonadati</taxon>
        <taxon>Pseudomonadota</taxon>
        <taxon>Gammaproteobacteria</taxon>
        <taxon>Oceanospirillales</taxon>
        <taxon>Endozoicomonadaceae</taxon>
        <taxon>Endozoicomonas</taxon>
    </lineage>
</organism>
<dbReference type="EMBL" id="JBEWTB010000002">
    <property type="protein sequence ID" value="MET4755199.1"/>
    <property type="molecule type" value="Genomic_DNA"/>
</dbReference>
<evidence type="ECO:0000256" key="1">
    <source>
        <dbReference type="SAM" id="MobiDB-lite"/>
    </source>
</evidence>
<name>A0ABV2SBR0_9GAMM</name>
<gene>
    <name evidence="3" type="ORF">V5J35_000391</name>
</gene>
<dbReference type="Proteomes" id="UP001549366">
    <property type="component" value="Unassembled WGS sequence"/>
</dbReference>
<evidence type="ECO:0000313" key="3">
    <source>
        <dbReference type="EMBL" id="MET4755199.1"/>
    </source>
</evidence>
<accession>A0ABV2SBR0</accession>
<sequence length="465" mass="52327">MNVTPHNSAQLLFAGRTSSRPEEAADQPETLQATTSIAQKKIKSSEVPLSADPKRGLHCFWQYPKKQLTRLLVDGILLREEKGAEAYERREPGCLGTLINGWIYVTEKLSQLEGTPQVDIAFIKEIHRNIAEHDSRFNPGIFFSEMSPGEPSTIYVPLAHQKLESVKFYDLDGLTEAETRHSRQMETLWSQKKSRGLPYVFCFASSAQVGSGAPVFIPLPEGKARALLENREQPEALLKVLQDIFYHLKYDQRDVDISRRLERLYGGGSGDGDKEKYWLNQWAEHIRQRGGQTVLSMSVSEGVELLMAACLKSLNKALSEVNSREQLFKVICSHISEMIALHPFDSANGRTFCLLMQYLLMAYGFPPATFDSPGIFAYGSHDRQLQELERSVEASRIVLECGGQKSFYLHGYQAKGSEKSVFKSTAKIFHQQRQRQQSALKAAESRPSAPLANRRSTLLLSSLCH</sequence>
<reference evidence="3 4" key="1">
    <citation type="submission" date="2024-06" db="EMBL/GenBank/DDBJ databases">
        <title>Genomic Encyclopedia of Type Strains, Phase V (KMG-V): Genome sequencing to study the core and pangenomes of soil and plant-associated prokaryotes.</title>
        <authorList>
            <person name="Whitman W."/>
        </authorList>
    </citation>
    <scope>NUCLEOTIDE SEQUENCE [LARGE SCALE GENOMIC DNA]</scope>
    <source>
        <strain evidence="3 4">NE40</strain>
    </source>
</reference>
<feature type="domain" description="Fido" evidence="2">
    <location>
        <begin position="253"/>
        <end position="410"/>
    </location>
</feature>
<keyword evidence="4" id="KW-1185">Reference proteome</keyword>
<feature type="compositionally biased region" description="Polar residues" evidence="1">
    <location>
        <begin position="1"/>
        <end position="10"/>
    </location>
</feature>
<dbReference type="Gene3D" id="1.10.3290.10">
    <property type="entry name" value="Fido-like domain"/>
    <property type="match status" value="1"/>
</dbReference>
<evidence type="ECO:0000313" key="4">
    <source>
        <dbReference type="Proteomes" id="UP001549366"/>
    </source>
</evidence>
<dbReference type="InterPro" id="IPR003812">
    <property type="entry name" value="Fido"/>
</dbReference>
<proteinExistence type="predicted"/>
<dbReference type="Pfam" id="PF02661">
    <property type="entry name" value="Fic"/>
    <property type="match status" value="1"/>
</dbReference>
<dbReference type="SUPFAM" id="SSF140931">
    <property type="entry name" value="Fic-like"/>
    <property type="match status" value="1"/>
</dbReference>
<evidence type="ECO:0000259" key="2">
    <source>
        <dbReference type="PROSITE" id="PS51459"/>
    </source>
</evidence>
<comment type="caution">
    <text evidence="3">The sequence shown here is derived from an EMBL/GenBank/DDBJ whole genome shotgun (WGS) entry which is preliminary data.</text>
</comment>